<dbReference type="GO" id="GO:0008894">
    <property type="term" value="F:guanosine-5'-triphosphate,3'-diphosphate diphosphatase activity"/>
    <property type="evidence" value="ECO:0007669"/>
    <property type="project" value="UniProtKB-EC"/>
</dbReference>
<evidence type="ECO:0000313" key="4">
    <source>
        <dbReference type="Proteomes" id="UP000559117"/>
    </source>
</evidence>
<evidence type="ECO:0000256" key="1">
    <source>
        <dbReference type="ARBA" id="ARBA00007125"/>
    </source>
</evidence>
<gene>
    <name evidence="3" type="ORF">HNR32_001850</name>
</gene>
<dbReference type="EMBL" id="JACHFH010000022">
    <property type="protein sequence ID" value="MBB5336696.1"/>
    <property type="molecule type" value="Genomic_DNA"/>
</dbReference>
<reference evidence="3 4" key="1">
    <citation type="submission" date="2020-08" db="EMBL/GenBank/DDBJ databases">
        <title>Genomic Encyclopedia of Type Strains, Phase IV (KMG-IV): sequencing the most valuable type-strain genomes for metagenomic binning, comparative biology and taxonomic classification.</title>
        <authorList>
            <person name="Goeker M."/>
        </authorList>
    </citation>
    <scope>NUCLEOTIDE SEQUENCE [LARGE SCALE GENOMIC DNA]</scope>
    <source>
        <strain evidence="3 4">DSM 24661</strain>
    </source>
</reference>
<dbReference type="InterPro" id="IPR050273">
    <property type="entry name" value="GppA/Ppx_hydrolase"/>
</dbReference>
<dbReference type="RefSeq" id="WP_183861859.1">
    <property type="nucleotide sequence ID" value="NZ_JACHFH010000022.1"/>
</dbReference>
<evidence type="ECO:0000259" key="2">
    <source>
        <dbReference type="Pfam" id="PF02541"/>
    </source>
</evidence>
<organism evidence="3 4">
    <name type="scientific">Pectinatus brassicae</name>
    <dbReference type="NCBI Taxonomy" id="862415"/>
    <lineage>
        <taxon>Bacteria</taxon>
        <taxon>Bacillati</taxon>
        <taxon>Bacillota</taxon>
        <taxon>Negativicutes</taxon>
        <taxon>Selenomonadales</taxon>
        <taxon>Selenomonadaceae</taxon>
        <taxon>Pectinatus</taxon>
    </lineage>
</organism>
<protein>
    <submittedName>
        <fullName evidence="3">Exopolyphosphatase/guanosine-5'-triphosphate, 3'-diphosphate pyrophosphatase</fullName>
        <ecNumber evidence="3">3.6.1.11</ecNumber>
        <ecNumber evidence="3">3.6.1.40</ecNumber>
    </submittedName>
</protein>
<dbReference type="GO" id="GO:0004309">
    <property type="term" value="F:exopolyphosphatase activity"/>
    <property type="evidence" value="ECO:0007669"/>
    <property type="project" value="UniProtKB-EC"/>
</dbReference>
<keyword evidence="3" id="KW-0378">Hydrolase</keyword>
<dbReference type="SUPFAM" id="SSF53067">
    <property type="entry name" value="Actin-like ATPase domain"/>
    <property type="match status" value="2"/>
</dbReference>
<dbReference type="Proteomes" id="UP000559117">
    <property type="component" value="Unassembled WGS sequence"/>
</dbReference>
<name>A0A840UHU8_9FIRM</name>
<dbReference type="CDD" id="cd24052">
    <property type="entry name" value="ASKHA_NBD_HpPPX-GppA-like"/>
    <property type="match status" value="1"/>
</dbReference>
<dbReference type="EC" id="3.6.1.40" evidence="3"/>
<comment type="caution">
    <text evidence="3">The sequence shown here is derived from an EMBL/GenBank/DDBJ whole genome shotgun (WGS) entry which is preliminary data.</text>
</comment>
<evidence type="ECO:0000313" key="3">
    <source>
        <dbReference type="EMBL" id="MBB5336696.1"/>
    </source>
</evidence>
<dbReference type="PANTHER" id="PTHR30005">
    <property type="entry name" value="EXOPOLYPHOSPHATASE"/>
    <property type="match status" value="1"/>
</dbReference>
<dbReference type="InterPro" id="IPR003695">
    <property type="entry name" value="Ppx_GppA_N"/>
</dbReference>
<comment type="similarity">
    <text evidence="1">Belongs to the GppA/Ppx family.</text>
</comment>
<dbReference type="Gene3D" id="3.30.420.40">
    <property type="match status" value="1"/>
</dbReference>
<proteinExistence type="inferred from homology"/>
<dbReference type="Gene3D" id="3.30.420.150">
    <property type="entry name" value="Exopolyphosphatase. Domain 2"/>
    <property type="match status" value="1"/>
</dbReference>
<feature type="domain" description="Ppx/GppA phosphatase N-terminal" evidence="2">
    <location>
        <begin position="15"/>
        <end position="301"/>
    </location>
</feature>
<dbReference type="PANTHER" id="PTHR30005:SF0">
    <property type="entry name" value="RETROGRADE REGULATION PROTEIN 2"/>
    <property type="match status" value="1"/>
</dbReference>
<dbReference type="Pfam" id="PF02541">
    <property type="entry name" value="Ppx-GppA"/>
    <property type="match status" value="1"/>
</dbReference>
<keyword evidence="4" id="KW-1185">Reference proteome</keyword>
<sequence>MHAIIDIGSNTIRLVIYKINDDNYNILLNKKEMAGLASYVDGNMMSLSGINKACAILIELKKIAQDLGIADIYPFATAALRNVTNSAAAVREIEERTSLKIHVISGQTEAKLDFIGAAKTVNLASGLLIDIGGASTELVSYENMIIQSAISLPIGSLSAYKKYVQHFFPNKNEQKKIANAVLHLLNKEDTASFNDSYTDICGVGGTIRSSQKLYNNTFNLSSQNQCIQTKYISNIIKKYLSDKKKNAISRTTLDTLLDVVPERIRTILPGMIILKTLIKQYNAQNIFVSNAGVREGYLTKFILNKLDDIEV</sequence>
<accession>A0A840UHU8</accession>
<dbReference type="AlphaFoldDB" id="A0A840UHU8"/>
<dbReference type="EC" id="3.6.1.11" evidence="3"/>
<dbReference type="InterPro" id="IPR043129">
    <property type="entry name" value="ATPase_NBD"/>
</dbReference>